<dbReference type="AlphaFoldDB" id="A0A7G6E4K0"/>
<dbReference type="SUPFAM" id="SSF53756">
    <property type="entry name" value="UDP-Glycosyltransferase/glycogen phosphorylase"/>
    <property type="match status" value="1"/>
</dbReference>
<dbReference type="EMBL" id="CP045798">
    <property type="protein sequence ID" value="QNB47004.1"/>
    <property type="molecule type" value="Genomic_DNA"/>
</dbReference>
<dbReference type="Gene3D" id="3.40.50.2000">
    <property type="entry name" value="Glycogen Phosphorylase B"/>
    <property type="match status" value="2"/>
</dbReference>
<dbReference type="KEGG" id="tfr:BR63_12210"/>
<sequence>MAKDKILLFCAVPPQFPELFLVAKHLKKEGRYEPFFVFDNFQDRNHEAIEACIKEGIACISYKAPKMLLNDHYIYVKNAVSKGRLTKDETNKTIGKFLKKNFPLIINSVLRFLRFLYYVYTSFRMVAQNFSLGKKVLELYKPVLTVFPIDTVGYFFDPLIPLTAQSGIPSCVIPFCFVKTASTADWFYSLPPESKYIYSTKTSYNYLISKLFPAWVINYKGENLLRANLGWILATWWYGISKKNPWLDNSGSINKLLVENKRLARMYKEDGIKDESISVVGCMQYDTMHVYLQNKEQLLREIIKETGISYNEGDFVVVLSLPEEFDFSNRNCEFTSHEDIVKALSQPFHLYDNVTVIYSLHPRLSFDKVQYVERDKARITRRPLAEVLPCADAFITITSAAIRLAISCGIPVVDYDIFRYSDEYYESAKGVVTVDTQEDYRTVIERIVLDSNFYQCLKEKQEEASYEWGKPDGLAAQRFTAIFDELIKGSRGRG</sequence>
<dbReference type="RefSeq" id="WP_034420625.1">
    <property type="nucleotide sequence ID" value="NZ_CP045798.1"/>
</dbReference>
<proteinExistence type="predicted"/>
<evidence type="ECO:0000313" key="2">
    <source>
        <dbReference type="Proteomes" id="UP000515847"/>
    </source>
</evidence>
<accession>A0A7G6E4K0</accession>
<dbReference type="OrthoDB" id="6770241at2"/>
<reference evidence="1 2" key="1">
    <citation type="journal article" date="2019" name="Front. Microbiol.">
        <title>Thermoanaerosceptrum fracticalcis gen. nov. sp. nov., a Novel Fumarate-Fermenting Microorganism From a Deep Fractured Carbonate Aquifer of the US Great Basin.</title>
        <authorList>
            <person name="Hamilton-Brehm S.D."/>
            <person name="Stewart L.E."/>
            <person name="Zavarin M."/>
            <person name="Caldwell M."/>
            <person name="Lawson P.A."/>
            <person name="Onstott T.C."/>
            <person name="Grzymski J."/>
            <person name="Neveux I."/>
            <person name="Lollar B.S."/>
            <person name="Russell C.E."/>
            <person name="Moser D.P."/>
        </authorList>
    </citation>
    <scope>NUCLEOTIDE SEQUENCE [LARGE SCALE GENOMIC DNA]</scope>
    <source>
        <strain evidence="1 2">DRI-13</strain>
    </source>
</reference>
<protein>
    <submittedName>
        <fullName evidence="1">Uncharacterized protein</fullName>
    </submittedName>
</protein>
<evidence type="ECO:0000313" key="1">
    <source>
        <dbReference type="EMBL" id="QNB47004.1"/>
    </source>
</evidence>
<organism evidence="1 2">
    <name type="scientific">Thermanaerosceptrum fracticalcis</name>
    <dbReference type="NCBI Taxonomy" id="1712410"/>
    <lineage>
        <taxon>Bacteria</taxon>
        <taxon>Bacillati</taxon>
        <taxon>Bacillota</taxon>
        <taxon>Clostridia</taxon>
        <taxon>Eubacteriales</taxon>
        <taxon>Peptococcaceae</taxon>
        <taxon>Thermanaerosceptrum</taxon>
    </lineage>
</organism>
<name>A0A7G6E4K0_THEFR</name>
<dbReference type="Proteomes" id="UP000515847">
    <property type="component" value="Chromosome"/>
</dbReference>
<keyword evidence="2" id="KW-1185">Reference proteome</keyword>
<gene>
    <name evidence="1" type="ORF">BR63_12210</name>
</gene>